<evidence type="ECO:0000256" key="11">
    <source>
        <dbReference type="ARBA" id="ARBA00022881"/>
    </source>
</evidence>
<organism evidence="21 22">
    <name type="scientific">Labrys monachus</name>
    <dbReference type="NCBI Taxonomy" id="217067"/>
    <lineage>
        <taxon>Bacteria</taxon>
        <taxon>Pseudomonadati</taxon>
        <taxon>Pseudomonadota</taxon>
        <taxon>Alphaproteobacteria</taxon>
        <taxon>Hyphomicrobiales</taxon>
        <taxon>Xanthobacteraceae</taxon>
        <taxon>Labrys</taxon>
    </lineage>
</organism>
<keyword evidence="7 18" id="KW-0228">DNA excision</keyword>
<feature type="zinc finger region" description="C4-type" evidence="18">
    <location>
        <begin position="761"/>
        <end position="787"/>
    </location>
</feature>
<feature type="binding site" evidence="18">
    <location>
        <begin position="47"/>
        <end position="54"/>
    </location>
    <ligand>
        <name>ATP</name>
        <dbReference type="ChEBI" id="CHEBI:30616"/>
    </ligand>
</feature>
<keyword evidence="22" id="KW-1185">Reference proteome</keyword>
<dbReference type="InterPro" id="IPR041552">
    <property type="entry name" value="UvrA_DNA-bd"/>
</dbReference>
<evidence type="ECO:0000256" key="18">
    <source>
        <dbReference type="HAMAP-Rule" id="MF_00205"/>
    </source>
</evidence>
<dbReference type="Gene3D" id="3.30.190.20">
    <property type="match status" value="1"/>
</dbReference>
<dbReference type="EMBL" id="JAUSVK010000001">
    <property type="protein sequence ID" value="MDQ0392990.1"/>
    <property type="molecule type" value="Genomic_DNA"/>
</dbReference>
<evidence type="ECO:0000256" key="2">
    <source>
        <dbReference type="ARBA" id="ARBA00022490"/>
    </source>
</evidence>
<dbReference type="PROSITE" id="PS00211">
    <property type="entry name" value="ABC_TRANSPORTER_1"/>
    <property type="match status" value="2"/>
</dbReference>
<feature type="domain" description="ABC transporter" evidence="20">
    <location>
        <begin position="385"/>
        <end position="615"/>
    </location>
</feature>
<evidence type="ECO:0000256" key="13">
    <source>
        <dbReference type="ARBA" id="ARBA00023204"/>
    </source>
</evidence>
<protein>
    <recommendedName>
        <fullName evidence="16 18">UvrABC system protein A</fullName>
        <shortName evidence="18">UvrA protein</shortName>
    </recommendedName>
    <alternativeName>
        <fullName evidence="17 18">Excinuclease ABC subunit A</fullName>
    </alternativeName>
</protein>
<comment type="similarity">
    <text evidence="15 18">Belongs to the ABC transporter superfamily. UvrA family.</text>
</comment>
<dbReference type="InterPro" id="IPR027417">
    <property type="entry name" value="P-loop_NTPase"/>
</dbReference>
<keyword evidence="13 18" id="KW-0234">DNA repair</keyword>
<dbReference type="Pfam" id="PF17755">
    <property type="entry name" value="UvrA_DNA-bind"/>
    <property type="match status" value="1"/>
</dbReference>
<dbReference type="CDD" id="cd03270">
    <property type="entry name" value="ABC_UvrA_I"/>
    <property type="match status" value="1"/>
</dbReference>
<dbReference type="Gene3D" id="1.20.1580.10">
    <property type="entry name" value="ABC transporter ATPase like domain"/>
    <property type="match status" value="3"/>
</dbReference>
<dbReference type="InterPro" id="IPR017871">
    <property type="entry name" value="ABC_transporter-like_CS"/>
</dbReference>
<keyword evidence="11 18" id="KW-0267">Excision nuclease</keyword>
<comment type="subunit">
    <text evidence="18">Forms a heterotetramer with UvrB during the search for lesions.</text>
</comment>
<dbReference type="NCBIfam" id="TIGR00630">
    <property type="entry name" value="uvra"/>
    <property type="match status" value="1"/>
</dbReference>
<dbReference type="HAMAP" id="MF_00205">
    <property type="entry name" value="UvrA"/>
    <property type="match status" value="1"/>
</dbReference>
<keyword evidence="2 18" id="KW-0963">Cytoplasm</keyword>
<keyword evidence="9 18" id="KW-0862">Zinc</keyword>
<dbReference type="Pfam" id="PF17760">
    <property type="entry name" value="UvrA_inter"/>
    <property type="match status" value="1"/>
</dbReference>
<dbReference type="PROSITE" id="PS50893">
    <property type="entry name" value="ABC_TRANSPORTER_2"/>
    <property type="match status" value="2"/>
</dbReference>
<dbReference type="PANTHER" id="PTHR43152:SF3">
    <property type="entry name" value="UVRABC SYSTEM PROTEIN A"/>
    <property type="match status" value="1"/>
</dbReference>
<dbReference type="RefSeq" id="WP_370879915.1">
    <property type="nucleotide sequence ID" value="NZ_JAUSVK010000001.1"/>
</dbReference>
<evidence type="ECO:0000256" key="9">
    <source>
        <dbReference type="ARBA" id="ARBA00022833"/>
    </source>
</evidence>
<evidence type="ECO:0000256" key="12">
    <source>
        <dbReference type="ARBA" id="ARBA00023125"/>
    </source>
</evidence>
<evidence type="ECO:0000256" key="7">
    <source>
        <dbReference type="ARBA" id="ARBA00022769"/>
    </source>
</evidence>
<evidence type="ECO:0000256" key="15">
    <source>
        <dbReference type="ARBA" id="ARBA00038000"/>
    </source>
</evidence>
<keyword evidence="4 18" id="KW-0677">Repeat</keyword>
<keyword evidence="12 18" id="KW-0238">DNA-binding</keyword>
<dbReference type="CDD" id="cd03271">
    <property type="entry name" value="ABC_UvrA_II"/>
    <property type="match status" value="1"/>
</dbReference>
<evidence type="ECO:0000256" key="10">
    <source>
        <dbReference type="ARBA" id="ARBA00022840"/>
    </source>
</evidence>
<name>A0ABU0FEF5_9HYPH</name>
<evidence type="ECO:0000256" key="5">
    <source>
        <dbReference type="ARBA" id="ARBA00022741"/>
    </source>
</evidence>
<evidence type="ECO:0000256" key="4">
    <source>
        <dbReference type="ARBA" id="ARBA00022737"/>
    </source>
</evidence>
<keyword evidence="5 18" id="KW-0547">Nucleotide-binding</keyword>
<feature type="domain" description="ABC transporter" evidence="20">
    <location>
        <begin position="630"/>
        <end position="958"/>
    </location>
</feature>
<keyword evidence="8 18" id="KW-0863">Zinc-finger</keyword>
<evidence type="ECO:0000256" key="1">
    <source>
        <dbReference type="ARBA" id="ARBA00004496"/>
    </source>
</evidence>
<evidence type="ECO:0000256" key="6">
    <source>
        <dbReference type="ARBA" id="ARBA00022763"/>
    </source>
</evidence>
<evidence type="ECO:0000259" key="20">
    <source>
        <dbReference type="PROSITE" id="PS50893"/>
    </source>
</evidence>
<dbReference type="InterPro" id="IPR003439">
    <property type="entry name" value="ABC_transporter-like_ATP-bd"/>
</dbReference>
<dbReference type="InterPro" id="IPR004602">
    <property type="entry name" value="UvrA"/>
</dbReference>
<keyword evidence="10 18" id="KW-0067">ATP-binding</keyword>
<dbReference type="Pfam" id="PF00005">
    <property type="entry name" value="ABC_tran"/>
    <property type="match status" value="1"/>
</dbReference>
<comment type="subcellular location">
    <subcellularLocation>
        <location evidence="1 18">Cytoplasm</location>
    </subcellularLocation>
</comment>
<dbReference type="PANTHER" id="PTHR43152">
    <property type="entry name" value="UVRABC SYSTEM PROTEIN A"/>
    <property type="match status" value="1"/>
</dbReference>
<keyword evidence="14 18" id="KW-0742">SOS response</keyword>
<reference evidence="21 22" key="1">
    <citation type="submission" date="2023-07" db="EMBL/GenBank/DDBJ databases">
        <title>Genomic Encyclopedia of Type Strains, Phase IV (KMG-IV): sequencing the most valuable type-strain genomes for metagenomic binning, comparative biology and taxonomic classification.</title>
        <authorList>
            <person name="Goeker M."/>
        </authorList>
    </citation>
    <scope>NUCLEOTIDE SEQUENCE [LARGE SCALE GENOMIC DNA]</scope>
    <source>
        <strain evidence="21 22">DSM 5896</strain>
    </source>
</reference>
<comment type="caution">
    <text evidence="21">The sequence shown here is derived from an EMBL/GenBank/DDBJ whole genome shotgun (WGS) entry which is preliminary data.</text>
</comment>
<dbReference type="Proteomes" id="UP001237448">
    <property type="component" value="Unassembled WGS sequence"/>
</dbReference>
<evidence type="ECO:0000256" key="3">
    <source>
        <dbReference type="ARBA" id="ARBA00022723"/>
    </source>
</evidence>
<sequence>MSGRPTSGSAMPSPADRRFITVRGAREHNLKNVDLEIPRDKLVVFTGLSGSGKSSLAFDTIYAEGQRRYVESLSAYARQFLEMMQKPDVDQIDGLSPAISIEQKTTSRNPRSTVATVTEIYDYMRLLWARIGIPYSPATGLPIESQTVSQMVDRVMAMPEGTRLFLLAPAVRGRKGEYRKELADFLKRGFQRVKIDGAYHEIAEAPALDKKFKHDIDVVVDRIVVRADISARLADSFETALELADGIAVVELADEKEADGTPRRVMFSQKFACPVSGFTIPEIEPRLFSFNNPFGACPSCDGLGTEMTVDPVLIVPDDTLSLRRGALAPWAKSTSPYYSQTVDALAKHFKFGVTTPWKDLPDTVKQVFLYGSGEEQILFSFDDGLRSYETRKSFEGIVTNLERRWKETDSDQAREEISRFMANTPCKACGGFRLKPEALAVKIDGSHIGHVAGLSVRQARTWFEDLPARLDDKRNEIAMRILKEISERLRFLVDVGLDYLTLARNSGTLSGGESQRIRLASQIGSGLSGVLYVLDEPSIGLHQRDNERLLETLRRLRELGNTVIVVEHDEDAILQADYVVDVGPGAGVHGGRIVAQGTPAEIMADPNSLTGKYLTGEMGVPLPAQRRRRQKGKALKLSGARGNNLKDVSVELPLGVFTCVTGVSGGGKSTLLIDTIYKAVARRLNGAVEHPAPFDRLDGLELIDKVIDIDQSPIGRTPRSNPATYTGAFTPIREWFAGLPEAKARGYQPGRFSFNVKGGRCEACQGDGVIKIEMHFLPDVYVTCDVCKGKRYDRETLEVRFKNKSIADVLDMTVDEAADFFKAVPTIRNTMETLARVGLGYVKVGQQATTLSGGEAQRVKLSKELARRSTGRTLYILDEPTTGLHFHDVAKLLEVLHELVEQGNTVVVIEHNLEVIKTADWVIDMGPEGGDGGGEVVAQGTPEAIIREPRSHTGRFLRDVMERRPQRRQRTEAAE</sequence>
<feature type="binding site" evidence="18">
    <location>
        <begin position="662"/>
        <end position="669"/>
    </location>
    <ligand>
        <name>ATP</name>
        <dbReference type="ChEBI" id="CHEBI:30616"/>
    </ligand>
</feature>
<dbReference type="SUPFAM" id="SSF52540">
    <property type="entry name" value="P-loop containing nucleoside triphosphate hydrolases"/>
    <property type="match status" value="2"/>
</dbReference>
<gene>
    <name evidence="18" type="primary">uvrA</name>
    <name evidence="21" type="ORF">J3R73_002782</name>
</gene>
<evidence type="ECO:0000256" key="16">
    <source>
        <dbReference type="ARBA" id="ARBA00039316"/>
    </source>
</evidence>
<evidence type="ECO:0000256" key="8">
    <source>
        <dbReference type="ARBA" id="ARBA00022771"/>
    </source>
</evidence>
<comment type="function">
    <text evidence="18">The UvrABC repair system catalyzes the recognition and processing of DNA lesions. UvrA is an ATPase and a DNA-binding protein. A damage recognition complex composed of 2 UvrA and 2 UvrB subunits scans DNA for abnormalities. When the presence of a lesion has been verified by UvrB, the UvrA molecules dissociate.</text>
</comment>
<feature type="compositionally biased region" description="Basic and acidic residues" evidence="19">
    <location>
        <begin position="945"/>
        <end position="975"/>
    </location>
</feature>
<evidence type="ECO:0000256" key="17">
    <source>
        <dbReference type="ARBA" id="ARBA00042156"/>
    </source>
</evidence>
<feature type="region of interest" description="Disordered" evidence="19">
    <location>
        <begin position="941"/>
        <end position="975"/>
    </location>
</feature>
<dbReference type="Gene3D" id="3.40.50.300">
    <property type="entry name" value="P-loop containing nucleotide triphosphate hydrolases"/>
    <property type="match status" value="3"/>
</dbReference>
<dbReference type="NCBIfam" id="NF001503">
    <property type="entry name" value="PRK00349.1"/>
    <property type="match status" value="1"/>
</dbReference>
<evidence type="ECO:0000256" key="14">
    <source>
        <dbReference type="ARBA" id="ARBA00023236"/>
    </source>
</evidence>
<dbReference type="InterPro" id="IPR041102">
    <property type="entry name" value="UvrA_inter"/>
</dbReference>
<evidence type="ECO:0000256" key="19">
    <source>
        <dbReference type="SAM" id="MobiDB-lite"/>
    </source>
</evidence>
<evidence type="ECO:0000313" key="22">
    <source>
        <dbReference type="Proteomes" id="UP001237448"/>
    </source>
</evidence>
<keyword evidence="6 18" id="KW-0227">DNA damage</keyword>
<proteinExistence type="inferred from homology"/>
<dbReference type="Gene3D" id="1.10.8.280">
    <property type="entry name" value="ABC transporter ATPase domain-like"/>
    <property type="match status" value="1"/>
</dbReference>
<evidence type="ECO:0000313" key="21">
    <source>
        <dbReference type="EMBL" id="MDQ0392990.1"/>
    </source>
</evidence>
<comment type="caution">
    <text evidence="18">Lacks conserved residue(s) required for the propagation of feature annotation.</text>
</comment>
<accession>A0ABU0FEF5</accession>
<keyword evidence="3 18" id="KW-0479">Metal-binding</keyword>